<proteinExistence type="predicted"/>
<comment type="subcellular location">
    <subcellularLocation>
        <location evidence="1">Membrane</location>
    </subcellularLocation>
</comment>
<evidence type="ECO:0000256" key="1">
    <source>
        <dbReference type="ARBA" id="ARBA00004370"/>
    </source>
</evidence>
<gene>
    <name evidence="6" type="ORF">RCL2_001339700</name>
</gene>
<dbReference type="EMBL" id="BLAL01000160">
    <property type="protein sequence ID" value="GES86341.1"/>
    <property type="molecule type" value="Genomic_DNA"/>
</dbReference>
<name>A0A8H3LI79_9GLOM</name>
<dbReference type="Pfam" id="PF01124">
    <property type="entry name" value="MAPEG"/>
    <property type="match status" value="1"/>
</dbReference>
<sequence length="244" mass="27523">MTCCINFSCVPIPSIYKVCVQQSTGISRPNRRKRSNMTKFSPRDVTLALILLSPVCFLATAAIQQLQLVEDFVLPILHHFFLRKDIPFVMIGIMFVWTYVITASLSVLAQSAGLKNGYDNNEPRLYKSMLKGALGRVVAAHQVALENSPVFFTAVVIASLNKVPPTYRISFSVIYTILRIFHTILYILDFDYARAVIHIMALSCIGWLFAFALIPQFESNYSTVVEVVTLLKSVSDEPTWNFEK</sequence>
<keyword evidence="4 5" id="KW-0472">Membrane</keyword>
<evidence type="ECO:0000256" key="3">
    <source>
        <dbReference type="ARBA" id="ARBA00022989"/>
    </source>
</evidence>
<comment type="caution">
    <text evidence="6">The sequence shown here is derived from an EMBL/GenBank/DDBJ whole genome shotgun (WGS) entry which is preliminary data.</text>
</comment>
<dbReference type="AlphaFoldDB" id="A0A8H3LI79"/>
<dbReference type="PANTHER" id="PTHR35371:SF1">
    <property type="entry name" value="BLR7753 PROTEIN"/>
    <property type="match status" value="1"/>
</dbReference>
<feature type="transmembrane region" description="Helical" evidence="5">
    <location>
        <begin position="195"/>
        <end position="214"/>
    </location>
</feature>
<feature type="transmembrane region" description="Helical" evidence="5">
    <location>
        <begin position="169"/>
        <end position="188"/>
    </location>
</feature>
<reference evidence="6" key="1">
    <citation type="submission" date="2019-10" db="EMBL/GenBank/DDBJ databases">
        <title>Conservation and host-specific expression of non-tandemly repeated heterogenous ribosome RNA gene in arbuscular mycorrhizal fungi.</title>
        <authorList>
            <person name="Maeda T."/>
            <person name="Kobayashi Y."/>
            <person name="Nakagawa T."/>
            <person name="Ezawa T."/>
            <person name="Yamaguchi K."/>
            <person name="Bino T."/>
            <person name="Nishimoto Y."/>
            <person name="Shigenobu S."/>
            <person name="Kawaguchi M."/>
        </authorList>
    </citation>
    <scope>NUCLEOTIDE SEQUENCE</scope>
    <source>
        <strain evidence="6">HR1</strain>
    </source>
</reference>
<feature type="transmembrane region" description="Helical" evidence="5">
    <location>
        <begin position="86"/>
        <end position="112"/>
    </location>
</feature>
<dbReference type="SUPFAM" id="SSF161084">
    <property type="entry name" value="MAPEG domain-like"/>
    <property type="match status" value="1"/>
</dbReference>
<dbReference type="PANTHER" id="PTHR35371">
    <property type="entry name" value="INNER MEMBRANE PROTEIN"/>
    <property type="match status" value="1"/>
</dbReference>
<organism evidence="6 7">
    <name type="scientific">Rhizophagus clarus</name>
    <dbReference type="NCBI Taxonomy" id="94130"/>
    <lineage>
        <taxon>Eukaryota</taxon>
        <taxon>Fungi</taxon>
        <taxon>Fungi incertae sedis</taxon>
        <taxon>Mucoromycota</taxon>
        <taxon>Glomeromycotina</taxon>
        <taxon>Glomeromycetes</taxon>
        <taxon>Glomerales</taxon>
        <taxon>Glomeraceae</taxon>
        <taxon>Rhizophagus</taxon>
    </lineage>
</organism>
<dbReference type="Gene3D" id="1.20.120.550">
    <property type="entry name" value="Membrane associated eicosanoid/glutathione metabolism-like domain"/>
    <property type="match status" value="1"/>
</dbReference>
<accession>A0A8H3LI79</accession>
<evidence type="ECO:0000313" key="7">
    <source>
        <dbReference type="Proteomes" id="UP000615446"/>
    </source>
</evidence>
<evidence type="ECO:0000256" key="5">
    <source>
        <dbReference type="SAM" id="Phobius"/>
    </source>
</evidence>
<dbReference type="GO" id="GO:0016020">
    <property type="term" value="C:membrane"/>
    <property type="evidence" value="ECO:0007669"/>
    <property type="project" value="UniProtKB-SubCell"/>
</dbReference>
<evidence type="ECO:0000313" key="6">
    <source>
        <dbReference type="EMBL" id="GES86341.1"/>
    </source>
</evidence>
<keyword evidence="2 5" id="KW-0812">Transmembrane</keyword>
<feature type="transmembrane region" description="Helical" evidence="5">
    <location>
        <begin position="133"/>
        <end position="157"/>
    </location>
</feature>
<keyword evidence="3 5" id="KW-1133">Transmembrane helix</keyword>
<dbReference type="InterPro" id="IPR023352">
    <property type="entry name" value="MAPEG-like_dom_sf"/>
</dbReference>
<dbReference type="InterPro" id="IPR001129">
    <property type="entry name" value="Membr-assoc_MAPEG"/>
</dbReference>
<dbReference type="Proteomes" id="UP000615446">
    <property type="component" value="Unassembled WGS sequence"/>
</dbReference>
<feature type="transmembrane region" description="Helical" evidence="5">
    <location>
        <begin position="45"/>
        <end position="66"/>
    </location>
</feature>
<dbReference type="OrthoDB" id="2421200at2759"/>
<evidence type="ECO:0000256" key="4">
    <source>
        <dbReference type="ARBA" id="ARBA00023136"/>
    </source>
</evidence>
<evidence type="ECO:0000256" key="2">
    <source>
        <dbReference type="ARBA" id="ARBA00022692"/>
    </source>
</evidence>
<protein>
    <submittedName>
        <fullName evidence="6">Membrane protein</fullName>
    </submittedName>
</protein>